<reference evidence="1 2" key="1">
    <citation type="submission" date="2021-05" db="EMBL/GenBank/DDBJ databases">
        <title>A Polyphasic approach of four new species of the genus Ohtaekwangia: Ohtaekwangia histidinii sp. nov., Ohtaekwangia cretensis sp. nov., Ohtaekwangia indiensis sp. nov., Ohtaekwangia reichenbachii sp. nov. from diverse environment.</title>
        <authorList>
            <person name="Octaviana S."/>
        </authorList>
    </citation>
    <scope>NUCLEOTIDE SEQUENCE [LARGE SCALE GENOMIC DNA]</scope>
    <source>
        <strain evidence="1 2">PWU4</strain>
    </source>
</reference>
<accession>A0AAP2DMT3</accession>
<evidence type="ECO:0000313" key="2">
    <source>
        <dbReference type="Proteomes" id="UP001319200"/>
    </source>
</evidence>
<protein>
    <submittedName>
        <fullName evidence="1">Uncharacterized protein</fullName>
    </submittedName>
</protein>
<organism evidence="1 2">
    <name type="scientific">Chryseosolibacter histidini</name>
    <dbReference type="NCBI Taxonomy" id="2782349"/>
    <lineage>
        <taxon>Bacteria</taxon>
        <taxon>Pseudomonadati</taxon>
        <taxon>Bacteroidota</taxon>
        <taxon>Cytophagia</taxon>
        <taxon>Cytophagales</taxon>
        <taxon>Chryseotaleaceae</taxon>
        <taxon>Chryseosolibacter</taxon>
    </lineage>
</organism>
<dbReference type="EMBL" id="JAHESF010000006">
    <property type="protein sequence ID" value="MBT1696914.1"/>
    <property type="molecule type" value="Genomic_DNA"/>
</dbReference>
<dbReference type="AlphaFoldDB" id="A0AAP2DMT3"/>
<evidence type="ECO:0000313" key="1">
    <source>
        <dbReference type="EMBL" id="MBT1696914.1"/>
    </source>
</evidence>
<name>A0AAP2DMT3_9BACT</name>
<dbReference type="Proteomes" id="UP001319200">
    <property type="component" value="Unassembled WGS sequence"/>
</dbReference>
<comment type="caution">
    <text evidence="1">The sequence shown here is derived from an EMBL/GenBank/DDBJ whole genome shotgun (WGS) entry which is preliminary data.</text>
</comment>
<sequence>MSKKKESSKIDEPLEFVHNLTVDSLAFIQEQEQENIELIPDKPDINRRIKKASLS</sequence>
<gene>
    <name evidence="1" type="ORF">KK083_08525</name>
</gene>
<keyword evidence="2" id="KW-1185">Reference proteome</keyword>
<dbReference type="RefSeq" id="WP_254162465.1">
    <property type="nucleotide sequence ID" value="NZ_JAHESF010000006.1"/>
</dbReference>
<proteinExistence type="predicted"/>